<reference evidence="3" key="1">
    <citation type="submission" date="2023-06" db="EMBL/GenBank/DDBJ databases">
        <authorList>
            <consortium name="Lawrence Berkeley National Laboratory"/>
            <person name="Ahrendt S."/>
            <person name="Sahu N."/>
            <person name="Indic B."/>
            <person name="Wong-Bajracharya J."/>
            <person name="Merenyi Z."/>
            <person name="Ke H.-M."/>
            <person name="Monk M."/>
            <person name="Kocsube S."/>
            <person name="Drula E."/>
            <person name="Lipzen A."/>
            <person name="Balint B."/>
            <person name="Henrissat B."/>
            <person name="Andreopoulos B."/>
            <person name="Martin F.M."/>
            <person name="Harder C.B."/>
            <person name="Rigling D."/>
            <person name="Ford K.L."/>
            <person name="Foster G.D."/>
            <person name="Pangilinan J."/>
            <person name="Papanicolaou A."/>
            <person name="Barry K."/>
            <person name="LaButti K."/>
            <person name="Viragh M."/>
            <person name="Koriabine M."/>
            <person name="Yan M."/>
            <person name="Riley R."/>
            <person name="Champramary S."/>
            <person name="Plett K.L."/>
            <person name="Tsai I.J."/>
            <person name="Slot J."/>
            <person name="Sipos G."/>
            <person name="Plett J."/>
            <person name="Nagy L.G."/>
            <person name="Grigoriev I.V."/>
        </authorList>
    </citation>
    <scope>NUCLEOTIDE SEQUENCE</scope>
    <source>
        <strain evidence="3">ICMP 16352</strain>
    </source>
</reference>
<protein>
    <recommendedName>
        <fullName evidence="5">Secreted protein</fullName>
    </recommendedName>
</protein>
<sequence length="79" mass="8426">MMNTSLLSMWLAKLACTIVSENASNCGSRTRLPSETTIKRIVGSVSDRGRVRAGPNQKAKSTATYKVNGRQASKPVGDA</sequence>
<evidence type="ECO:0000256" key="2">
    <source>
        <dbReference type="SAM" id="SignalP"/>
    </source>
</evidence>
<keyword evidence="2" id="KW-0732">Signal</keyword>
<evidence type="ECO:0000313" key="3">
    <source>
        <dbReference type="EMBL" id="KAK0490742.1"/>
    </source>
</evidence>
<evidence type="ECO:0000313" key="4">
    <source>
        <dbReference type="Proteomes" id="UP001175227"/>
    </source>
</evidence>
<dbReference type="EMBL" id="JAUEPR010000001">
    <property type="protein sequence ID" value="KAK0490742.1"/>
    <property type="molecule type" value="Genomic_DNA"/>
</dbReference>
<comment type="caution">
    <text evidence="3">The sequence shown here is derived from an EMBL/GenBank/DDBJ whole genome shotgun (WGS) entry which is preliminary data.</text>
</comment>
<proteinExistence type="predicted"/>
<organism evidence="3 4">
    <name type="scientific">Armillaria novae-zelandiae</name>
    <dbReference type="NCBI Taxonomy" id="153914"/>
    <lineage>
        <taxon>Eukaryota</taxon>
        <taxon>Fungi</taxon>
        <taxon>Dikarya</taxon>
        <taxon>Basidiomycota</taxon>
        <taxon>Agaricomycotina</taxon>
        <taxon>Agaricomycetes</taxon>
        <taxon>Agaricomycetidae</taxon>
        <taxon>Agaricales</taxon>
        <taxon>Marasmiineae</taxon>
        <taxon>Physalacriaceae</taxon>
        <taxon>Armillaria</taxon>
    </lineage>
</organism>
<gene>
    <name evidence="3" type="ORF">IW261DRAFT_35394</name>
</gene>
<evidence type="ECO:0000256" key="1">
    <source>
        <dbReference type="SAM" id="MobiDB-lite"/>
    </source>
</evidence>
<dbReference type="Proteomes" id="UP001175227">
    <property type="component" value="Unassembled WGS sequence"/>
</dbReference>
<feature type="chain" id="PRO_5041356527" description="Secreted protein" evidence="2">
    <location>
        <begin position="18"/>
        <end position="79"/>
    </location>
</feature>
<evidence type="ECO:0008006" key="5">
    <source>
        <dbReference type="Google" id="ProtNLM"/>
    </source>
</evidence>
<dbReference type="AlphaFoldDB" id="A0AA39PUE9"/>
<name>A0AA39PUE9_9AGAR</name>
<feature type="region of interest" description="Disordered" evidence="1">
    <location>
        <begin position="48"/>
        <end position="79"/>
    </location>
</feature>
<feature type="signal peptide" evidence="2">
    <location>
        <begin position="1"/>
        <end position="17"/>
    </location>
</feature>
<keyword evidence="4" id="KW-1185">Reference proteome</keyword>
<accession>A0AA39PUE9</accession>